<feature type="compositionally biased region" description="Low complexity" evidence="3">
    <location>
        <begin position="274"/>
        <end position="284"/>
    </location>
</feature>
<name>A0A6A6TQE7_9PLEO</name>
<keyword evidence="1 2" id="KW-0238">DNA-binding</keyword>
<dbReference type="PROSITE" id="PS50039">
    <property type="entry name" value="FORK_HEAD_3"/>
    <property type="match status" value="1"/>
</dbReference>
<evidence type="ECO:0000313" key="5">
    <source>
        <dbReference type="EMBL" id="KAF2662289.1"/>
    </source>
</evidence>
<dbReference type="Pfam" id="PF00250">
    <property type="entry name" value="Forkhead"/>
    <property type="match status" value="1"/>
</dbReference>
<feature type="region of interest" description="Disordered" evidence="3">
    <location>
        <begin position="261"/>
        <end position="322"/>
    </location>
</feature>
<gene>
    <name evidence="5" type="ORF">K491DRAFT_710231</name>
</gene>
<dbReference type="GO" id="GO:0043565">
    <property type="term" value="F:sequence-specific DNA binding"/>
    <property type="evidence" value="ECO:0007669"/>
    <property type="project" value="InterPro"/>
</dbReference>
<feature type="DNA-binding region" description="Fork-head" evidence="2">
    <location>
        <begin position="436"/>
        <end position="521"/>
    </location>
</feature>
<dbReference type="InterPro" id="IPR036388">
    <property type="entry name" value="WH-like_DNA-bd_sf"/>
</dbReference>
<evidence type="ECO:0000256" key="1">
    <source>
        <dbReference type="ARBA" id="ARBA00023125"/>
    </source>
</evidence>
<comment type="subcellular location">
    <subcellularLocation>
        <location evidence="2">Nucleus</location>
    </subcellularLocation>
</comment>
<reference evidence="5" key="1">
    <citation type="journal article" date="2020" name="Stud. Mycol.">
        <title>101 Dothideomycetes genomes: a test case for predicting lifestyles and emergence of pathogens.</title>
        <authorList>
            <person name="Haridas S."/>
            <person name="Albert R."/>
            <person name="Binder M."/>
            <person name="Bloem J."/>
            <person name="Labutti K."/>
            <person name="Salamov A."/>
            <person name="Andreopoulos B."/>
            <person name="Baker S."/>
            <person name="Barry K."/>
            <person name="Bills G."/>
            <person name="Bluhm B."/>
            <person name="Cannon C."/>
            <person name="Castanera R."/>
            <person name="Culley D."/>
            <person name="Daum C."/>
            <person name="Ezra D."/>
            <person name="Gonzalez J."/>
            <person name="Henrissat B."/>
            <person name="Kuo A."/>
            <person name="Liang C."/>
            <person name="Lipzen A."/>
            <person name="Lutzoni F."/>
            <person name="Magnuson J."/>
            <person name="Mondo S."/>
            <person name="Nolan M."/>
            <person name="Ohm R."/>
            <person name="Pangilinan J."/>
            <person name="Park H.-J."/>
            <person name="Ramirez L."/>
            <person name="Alfaro M."/>
            <person name="Sun H."/>
            <person name="Tritt A."/>
            <person name="Yoshinaga Y."/>
            <person name="Zwiers L.-H."/>
            <person name="Turgeon B."/>
            <person name="Goodwin S."/>
            <person name="Spatafora J."/>
            <person name="Crous P."/>
            <person name="Grigoriev I."/>
        </authorList>
    </citation>
    <scope>NUCLEOTIDE SEQUENCE</scope>
    <source>
        <strain evidence="5">CBS 122681</strain>
    </source>
</reference>
<accession>A0A6A6TQE7</accession>
<organism evidence="5 6">
    <name type="scientific">Lophiostoma macrostomum CBS 122681</name>
    <dbReference type="NCBI Taxonomy" id="1314788"/>
    <lineage>
        <taxon>Eukaryota</taxon>
        <taxon>Fungi</taxon>
        <taxon>Dikarya</taxon>
        <taxon>Ascomycota</taxon>
        <taxon>Pezizomycotina</taxon>
        <taxon>Dothideomycetes</taxon>
        <taxon>Pleosporomycetidae</taxon>
        <taxon>Pleosporales</taxon>
        <taxon>Lophiostomataceae</taxon>
        <taxon>Lophiostoma</taxon>
    </lineage>
</organism>
<sequence length="822" mass="90290">MVTAVDLQPESTREGKKNSAPAVDGLRSTKSNFSYLGTIQDQVQSESGQYQEINKAAPEQEVYEAKERAEISQRLEVAGSGSTKDPELDKLVDVSQEVQVISQATKAPGRLQRLVGRSEIPETPPVCLNNSPLVLSETRLEGRSDGYMIETCDINGGNSAGKICSVCKKQRVLAKGAVCNACKTKGQSLDADPSTCIPETPQSPLTTKASHTDRLITSAYGTPTSTSSESQKPGSWSQWGIKLVKPKIVTKVVKRPVEVPEERIRTDADRLTDSPTPSQTSTTQRAEDSNAVSSERVDSATSILSPNQDHSADYSAEEGTESASIDDLFEDYHSETLPVSVLSEPVRLVRPVDRLALDKKPPDDSEQLEAEVEVMENGRKEDTMELDALPLGSPETAGSEAEAGLHHPVAGQRANVSIRTSARRTASIAGNSNAKRGQFTFRQLIGQALLASDGAPLTTAEVQNWIAKTFPQTYRKGASWEKNISPILSQTHDFLKIESTDSKQKGSRWSFANAKARDKYERLASEPRIPAPTSHNDVTTTIRGATRKPSRLNMVENMEIDEQQIVSNSAPAEPTTLPETVAIFRALLLEVGDEQRARIQSGINYLEQHERDKVLGAHESEHPHASASTPIRADSSSFTILTEQPQRRGEDLLFNPFEAETCTNPASYSPSEIRVETDFYKAFPEHTQSIYGMTEEEREKKIAAIRARPSRKATFGKLLATARYHRKDVHNELESDKPRPSTATPKITVVQIAEEPFWDTSTISQADEEVAREANSLKEAFDMPQNLIPKTYSGKLAFRDGTLVNGRLPRAAAQSWYIPGKK</sequence>
<evidence type="ECO:0000256" key="2">
    <source>
        <dbReference type="PROSITE-ProRule" id="PRU00089"/>
    </source>
</evidence>
<evidence type="ECO:0000256" key="3">
    <source>
        <dbReference type="SAM" id="MobiDB-lite"/>
    </source>
</evidence>
<evidence type="ECO:0000313" key="6">
    <source>
        <dbReference type="Proteomes" id="UP000799324"/>
    </source>
</evidence>
<proteinExistence type="predicted"/>
<dbReference type="OrthoDB" id="5431456at2759"/>
<dbReference type="GO" id="GO:0003700">
    <property type="term" value="F:DNA-binding transcription factor activity"/>
    <property type="evidence" value="ECO:0007669"/>
    <property type="project" value="InterPro"/>
</dbReference>
<dbReference type="InterPro" id="IPR001766">
    <property type="entry name" value="Fork_head_dom"/>
</dbReference>
<feature type="compositionally biased region" description="Polar residues" evidence="3">
    <location>
        <begin position="200"/>
        <end position="209"/>
    </location>
</feature>
<feature type="region of interest" description="Disordered" evidence="3">
    <location>
        <begin position="190"/>
        <end position="213"/>
    </location>
</feature>
<dbReference type="Gene3D" id="1.10.10.10">
    <property type="entry name" value="Winged helix-like DNA-binding domain superfamily/Winged helix DNA-binding domain"/>
    <property type="match status" value="1"/>
</dbReference>
<dbReference type="InterPro" id="IPR036390">
    <property type="entry name" value="WH_DNA-bd_sf"/>
</dbReference>
<keyword evidence="2" id="KW-0539">Nucleus</keyword>
<feature type="domain" description="Fork-head" evidence="4">
    <location>
        <begin position="436"/>
        <end position="521"/>
    </location>
</feature>
<dbReference type="SUPFAM" id="SSF46785">
    <property type="entry name" value="Winged helix' DNA-binding domain"/>
    <property type="match status" value="1"/>
</dbReference>
<dbReference type="Proteomes" id="UP000799324">
    <property type="component" value="Unassembled WGS sequence"/>
</dbReference>
<dbReference type="GO" id="GO:0005634">
    <property type="term" value="C:nucleus"/>
    <property type="evidence" value="ECO:0007669"/>
    <property type="project" value="UniProtKB-SubCell"/>
</dbReference>
<feature type="compositionally biased region" description="Polar residues" evidence="3">
    <location>
        <begin position="299"/>
        <end position="309"/>
    </location>
</feature>
<dbReference type="AlphaFoldDB" id="A0A6A6TQE7"/>
<protein>
    <recommendedName>
        <fullName evidence="4">Fork-head domain-containing protein</fullName>
    </recommendedName>
</protein>
<keyword evidence="6" id="KW-1185">Reference proteome</keyword>
<evidence type="ECO:0000259" key="4">
    <source>
        <dbReference type="PROSITE" id="PS50039"/>
    </source>
</evidence>
<feature type="compositionally biased region" description="Basic and acidic residues" evidence="3">
    <location>
        <begin position="261"/>
        <end position="272"/>
    </location>
</feature>
<dbReference type="SMART" id="SM00339">
    <property type="entry name" value="FH"/>
    <property type="match status" value="1"/>
</dbReference>
<dbReference type="EMBL" id="MU004290">
    <property type="protein sequence ID" value="KAF2662289.1"/>
    <property type="molecule type" value="Genomic_DNA"/>
</dbReference>
<feature type="region of interest" description="Disordered" evidence="3">
    <location>
        <begin position="1"/>
        <end position="27"/>
    </location>
</feature>